<accession>A0A6J6UQF8</accession>
<dbReference type="InterPro" id="IPR009409">
    <property type="entry name" value="DUF1059"/>
</dbReference>
<dbReference type="AlphaFoldDB" id="A0A6J6UQF8"/>
<name>A0A6J6UQF8_9ZZZZ</name>
<protein>
    <submittedName>
        <fullName evidence="1">Unannotated protein</fullName>
    </submittedName>
</protein>
<reference evidence="1" key="1">
    <citation type="submission" date="2020-05" db="EMBL/GenBank/DDBJ databases">
        <authorList>
            <person name="Chiriac C."/>
            <person name="Salcher M."/>
            <person name="Ghai R."/>
            <person name="Kavagutti S V."/>
        </authorList>
    </citation>
    <scope>NUCLEOTIDE SEQUENCE</scope>
</reference>
<proteinExistence type="predicted"/>
<dbReference type="Pfam" id="PF06348">
    <property type="entry name" value="DUF1059"/>
    <property type="match status" value="1"/>
</dbReference>
<sequence>MKFQLACGDVMPGCPTTFSESSRDALMSAVAGHAAQEHGITQITPEVAEAVSAQVRQVD</sequence>
<gene>
    <name evidence="1" type="ORF">UFOPK2761_02671</name>
</gene>
<evidence type="ECO:0000313" key="1">
    <source>
        <dbReference type="EMBL" id="CAB4761474.1"/>
    </source>
</evidence>
<organism evidence="1">
    <name type="scientific">freshwater metagenome</name>
    <dbReference type="NCBI Taxonomy" id="449393"/>
    <lineage>
        <taxon>unclassified sequences</taxon>
        <taxon>metagenomes</taxon>
        <taxon>ecological metagenomes</taxon>
    </lineage>
</organism>
<dbReference type="EMBL" id="CAEZYQ010000025">
    <property type="protein sequence ID" value="CAB4761474.1"/>
    <property type="molecule type" value="Genomic_DNA"/>
</dbReference>